<feature type="transmembrane region" description="Helical" evidence="4">
    <location>
        <begin position="99"/>
        <end position="120"/>
    </location>
</feature>
<dbReference type="PROSITE" id="PS51129">
    <property type="entry name" value="PDXS_SNZ_2"/>
    <property type="match status" value="1"/>
</dbReference>
<accession>A0ABP0AZR5</accession>
<dbReference type="PANTHER" id="PTHR33048">
    <property type="entry name" value="PTH11-LIKE INTEGRAL MEMBRANE PROTEIN (AFU_ORTHOLOGUE AFUA_5G11245)"/>
    <property type="match status" value="1"/>
</dbReference>
<dbReference type="PANTHER" id="PTHR33048:SF47">
    <property type="entry name" value="INTEGRAL MEMBRANE PROTEIN-RELATED"/>
    <property type="match status" value="1"/>
</dbReference>
<feature type="transmembrane region" description="Helical" evidence="4">
    <location>
        <begin position="231"/>
        <end position="249"/>
    </location>
</feature>
<keyword evidence="1" id="KW-0663">Pyridoxal phosphate</keyword>
<sequence>MAEVTEGSLHATGIAMLVLTTLVIILRVLGNVQLWRQGRLVMNNQWWREILMEDVWLVLCYLFFVTVCVLYLYIVPAYFRLTLLGEGLIEPYATATDDALFIQKGLFAASACLWFCLWSAKFSLLCMYKKLFDKLTRYIRLWWALVIFSALALVGCIITLFEACENMTAWFSVGACVTERDIIHAAISMWYAYAVDLLTDLLTLFCLGFVCIIASTIRVTQINNGSRQPTVPWLALWGTVEAATAVIIANSPNLYRTIKRQTSRAKYYGDRGDYKNTGYGSRSRPQLATIGGSGANGSAFRSATRGTHKDDLDDVELKSIGGSAGSNISQAGDNGGNGNAAYAGARVMNNGQMNPDNSSQEGLVDELRRANGGVVNTSINTGKRNVNRAGRTSRVYRGVFVGSGIFKSGNAAQRAKAIVRATTHFRDAKVLAECSEGLGEAMVGISVRSLKADDKLAGRGW</sequence>
<reference evidence="5 6" key="1">
    <citation type="submission" date="2024-01" db="EMBL/GenBank/DDBJ databases">
        <authorList>
            <person name="Allen C."/>
            <person name="Tagirdzhanova G."/>
        </authorList>
    </citation>
    <scope>NUCLEOTIDE SEQUENCE [LARGE SCALE GENOMIC DNA]</scope>
</reference>
<feature type="transmembrane region" description="Helical" evidence="4">
    <location>
        <begin position="12"/>
        <end position="34"/>
    </location>
</feature>
<dbReference type="SUPFAM" id="SSF51366">
    <property type="entry name" value="Ribulose-phoshate binding barrel"/>
    <property type="match status" value="1"/>
</dbReference>
<comment type="caution">
    <text evidence="5">The sequence shown here is derived from an EMBL/GenBank/DDBJ whole genome shotgun (WGS) entry which is preliminary data.</text>
</comment>
<dbReference type="InterPro" id="IPR011060">
    <property type="entry name" value="RibuloseP-bd_barrel"/>
</dbReference>
<name>A0ABP0AZR5_9PEZI</name>
<feature type="transmembrane region" description="Helical" evidence="4">
    <location>
        <begin position="141"/>
        <end position="161"/>
    </location>
</feature>
<dbReference type="InterPro" id="IPR013785">
    <property type="entry name" value="Aldolase_TIM"/>
</dbReference>
<keyword evidence="4" id="KW-0812">Transmembrane</keyword>
<organism evidence="5 6">
    <name type="scientific">Sporothrix curviconia</name>
    <dbReference type="NCBI Taxonomy" id="1260050"/>
    <lineage>
        <taxon>Eukaryota</taxon>
        <taxon>Fungi</taxon>
        <taxon>Dikarya</taxon>
        <taxon>Ascomycota</taxon>
        <taxon>Pezizomycotina</taxon>
        <taxon>Sordariomycetes</taxon>
        <taxon>Sordariomycetidae</taxon>
        <taxon>Ophiostomatales</taxon>
        <taxon>Ophiostomataceae</taxon>
        <taxon>Sporothrix</taxon>
    </lineage>
</organism>
<dbReference type="InterPro" id="IPR001852">
    <property type="entry name" value="PdxS/SNZ"/>
</dbReference>
<evidence type="ECO:0000313" key="5">
    <source>
        <dbReference type="EMBL" id="CAK7212776.1"/>
    </source>
</evidence>
<keyword evidence="4" id="KW-1133">Transmembrane helix</keyword>
<dbReference type="InterPro" id="IPR052337">
    <property type="entry name" value="SAT4-like"/>
</dbReference>
<feature type="region of interest" description="Disordered" evidence="3">
    <location>
        <begin position="276"/>
        <end position="311"/>
    </location>
</feature>
<evidence type="ECO:0000256" key="4">
    <source>
        <dbReference type="SAM" id="Phobius"/>
    </source>
</evidence>
<evidence type="ECO:0000256" key="2">
    <source>
        <dbReference type="PROSITE-ProRule" id="PRU00481"/>
    </source>
</evidence>
<proteinExistence type="inferred from homology"/>
<comment type="similarity">
    <text evidence="2">Belongs to the PdxS/SNZ family.</text>
</comment>
<feature type="transmembrane region" description="Helical" evidence="4">
    <location>
        <begin position="55"/>
        <end position="79"/>
    </location>
</feature>
<evidence type="ECO:0008006" key="7">
    <source>
        <dbReference type="Google" id="ProtNLM"/>
    </source>
</evidence>
<dbReference type="EMBL" id="CAWUHB010000005">
    <property type="protein sequence ID" value="CAK7212776.1"/>
    <property type="molecule type" value="Genomic_DNA"/>
</dbReference>
<evidence type="ECO:0000256" key="3">
    <source>
        <dbReference type="SAM" id="MobiDB-lite"/>
    </source>
</evidence>
<feature type="transmembrane region" description="Helical" evidence="4">
    <location>
        <begin position="201"/>
        <end position="219"/>
    </location>
</feature>
<keyword evidence="6" id="KW-1185">Reference proteome</keyword>
<dbReference type="Proteomes" id="UP001642405">
    <property type="component" value="Unassembled WGS sequence"/>
</dbReference>
<keyword evidence="4" id="KW-0472">Membrane</keyword>
<evidence type="ECO:0000256" key="1">
    <source>
        <dbReference type="ARBA" id="ARBA00022898"/>
    </source>
</evidence>
<gene>
    <name evidence="5" type="ORF">SCUCBS95973_001580</name>
</gene>
<protein>
    <recommendedName>
        <fullName evidence="7">Integral membrane protein</fullName>
    </recommendedName>
</protein>
<dbReference type="Gene3D" id="3.20.20.70">
    <property type="entry name" value="Aldolase class I"/>
    <property type="match status" value="1"/>
</dbReference>
<evidence type="ECO:0000313" key="6">
    <source>
        <dbReference type="Proteomes" id="UP001642405"/>
    </source>
</evidence>